<accession>A0A1F7WA39</accession>
<name>A0A1F7WA39_9BACT</name>
<organism evidence="2 3">
    <name type="scientific">Candidatus Uhrbacteria bacterium RIFOXYB2_FULL_45_11</name>
    <dbReference type="NCBI Taxonomy" id="1802421"/>
    <lineage>
        <taxon>Bacteria</taxon>
        <taxon>Candidatus Uhriibacteriota</taxon>
    </lineage>
</organism>
<dbReference type="SUPFAM" id="SSF58100">
    <property type="entry name" value="Bacterial hemolysins"/>
    <property type="match status" value="1"/>
</dbReference>
<evidence type="ECO:0000256" key="1">
    <source>
        <dbReference type="SAM" id="Coils"/>
    </source>
</evidence>
<dbReference type="EMBL" id="MGFD01000006">
    <property type="protein sequence ID" value="OGL99649.1"/>
    <property type="molecule type" value="Genomic_DNA"/>
</dbReference>
<dbReference type="STRING" id="1802421.A2318_01580"/>
<reference evidence="2 3" key="1">
    <citation type="journal article" date="2016" name="Nat. Commun.">
        <title>Thousands of microbial genomes shed light on interconnected biogeochemical processes in an aquifer system.</title>
        <authorList>
            <person name="Anantharaman K."/>
            <person name="Brown C.T."/>
            <person name="Hug L.A."/>
            <person name="Sharon I."/>
            <person name="Castelle C.J."/>
            <person name="Probst A.J."/>
            <person name="Thomas B.C."/>
            <person name="Singh A."/>
            <person name="Wilkins M.J."/>
            <person name="Karaoz U."/>
            <person name="Brodie E.L."/>
            <person name="Williams K.H."/>
            <person name="Hubbard S.S."/>
            <person name="Banfield J.F."/>
        </authorList>
    </citation>
    <scope>NUCLEOTIDE SEQUENCE [LARGE SCALE GENOMIC DNA]</scope>
</reference>
<comment type="caution">
    <text evidence="2">The sequence shown here is derived from an EMBL/GenBank/DDBJ whole genome shotgun (WGS) entry which is preliminary data.</text>
</comment>
<dbReference type="Gene3D" id="1.20.5.170">
    <property type="match status" value="1"/>
</dbReference>
<feature type="coiled-coil region" evidence="1">
    <location>
        <begin position="49"/>
        <end position="76"/>
    </location>
</feature>
<keyword evidence="1" id="KW-0175">Coiled coil</keyword>
<dbReference type="Proteomes" id="UP000177331">
    <property type="component" value="Unassembled WGS sequence"/>
</dbReference>
<evidence type="ECO:0000313" key="3">
    <source>
        <dbReference type="Proteomes" id="UP000177331"/>
    </source>
</evidence>
<dbReference type="AlphaFoldDB" id="A0A1F7WA39"/>
<protein>
    <submittedName>
        <fullName evidence="2">Uncharacterized protein</fullName>
    </submittedName>
</protein>
<proteinExistence type="predicted"/>
<gene>
    <name evidence="2" type="ORF">A2318_01580</name>
</gene>
<sequence>MLTKEDLGQIREVVSDVVNPAILASEKRVIKTIIEAVGQMVDDNILPQFDEIHEEIKEIKQDIVEIKKDVGTLKEDVNVLKQDVSILKKDVGVLQQDVSDIKQEMRSVNAKMVTKGTLEDRFTDFRLSLAGTTV</sequence>
<evidence type="ECO:0000313" key="2">
    <source>
        <dbReference type="EMBL" id="OGL99649.1"/>
    </source>
</evidence>